<gene>
    <name evidence="3" type="ORF">IM725_12750</name>
</gene>
<evidence type="ECO:0000313" key="4">
    <source>
        <dbReference type="Proteomes" id="UP000715965"/>
    </source>
</evidence>
<dbReference type="EMBL" id="JADDOJ010000050">
    <property type="protein sequence ID" value="MBE7941439.1"/>
    <property type="molecule type" value="Genomic_DNA"/>
</dbReference>
<dbReference type="InterPro" id="IPR015590">
    <property type="entry name" value="Aldehyde_DH_dom"/>
</dbReference>
<name>A0ABR9SGG2_9BURK</name>
<sequence>MSELLLNHLGGRAQAGTGPGTPLFDPVLGTELVRVDATGLDLAAGFAFARETGGAALRAMSYAQRGAMLAAVGKVLQANRDLYYEISTANSGTVKNDTAVDVDGGIYTLSTYAKMGEALGDRRHLLDGDAARLGKDPAFQSQHLQVPTRGVALFINAFNFPSWGLWEKAGPALLSGVPVIVKPATATAWLTQCMVADVLAAGVLPPGALSVVCGSSTGLMDALQPFDVVSFTGSADTAAVIRSHQAVAQRSVRVNIEADSINSAVLLPGEGAEAFDLLVKEVAREMTVKSGQKCTAIRRVFVPEALYTQAAEAIAARLGKTAVGNPRNESVRMGSLVSRAQLASVKDGIALLARHAEVLHDGRQQPLVDADPAVACCVGPTLLGTRDADGNPVVHDVEVFGPVATLIPYRDAAHAMALVRRGQGSLVASLYGSDAAALGAAALELADSHGRVHVISPEVAALHTGHGNVMPQSLHGGPGRAGGGEELGGARALNFYHRRAAVQAATSVLNRLN</sequence>
<accession>A0ABR9SGG2</accession>
<dbReference type="Proteomes" id="UP000715965">
    <property type="component" value="Unassembled WGS sequence"/>
</dbReference>
<organism evidence="3 4">
    <name type="scientific">Ramlibacter aquaticus</name>
    <dbReference type="NCBI Taxonomy" id="2780094"/>
    <lineage>
        <taxon>Bacteria</taxon>
        <taxon>Pseudomonadati</taxon>
        <taxon>Pseudomonadota</taxon>
        <taxon>Betaproteobacteria</taxon>
        <taxon>Burkholderiales</taxon>
        <taxon>Comamonadaceae</taxon>
        <taxon>Ramlibacter</taxon>
    </lineage>
</organism>
<protein>
    <submittedName>
        <fullName evidence="3">3,4-dehydroadipyl-CoA semialdehyde dehydrogenase</fullName>
    </submittedName>
</protein>
<dbReference type="RefSeq" id="WP_193780980.1">
    <property type="nucleotide sequence ID" value="NZ_JADDOJ010000050.1"/>
</dbReference>
<dbReference type="Gene3D" id="3.40.605.10">
    <property type="entry name" value="Aldehyde Dehydrogenase, Chain A, domain 1"/>
    <property type="match status" value="1"/>
</dbReference>
<evidence type="ECO:0000313" key="3">
    <source>
        <dbReference type="EMBL" id="MBE7941439.1"/>
    </source>
</evidence>
<dbReference type="InterPro" id="IPR016162">
    <property type="entry name" value="Ald_DH_N"/>
</dbReference>
<evidence type="ECO:0000259" key="2">
    <source>
        <dbReference type="Pfam" id="PF00171"/>
    </source>
</evidence>
<feature type="domain" description="Aldehyde dehydrogenase" evidence="2">
    <location>
        <begin position="22"/>
        <end position="496"/>
    </location>
</feature>
<dbReference type="Pfam" id="PF00171">
    <property type="entry name" value="Aldedh"/>
    <property type="match status" value="1"/>
</dbReference>
<dbReference type="Gene3D" id="3.40.309.10">
    <property type="entry name" value="Aldehyde Dehydrogenase, Chain A, domain 2"/>
    <property type="match status" value="1"/>
</dbReference>
<evidence type="ECO:0000256" key="1">
    <source>
        <dbReference type="ARBA" id="ARBA00023002"/>
    </source>
</evidence>
<dbReference type="InterPro" id="IPR016161">
    <property type="entry name" value="Ald_DH/histidinol_DH"/>
</dbReference>
<comment type="caution">
    <text evidence="3">The sequence shown here is derived from an EMBL/GenBank/DDBJ whole genome shotgun (WGS) entry which is preliminary data.</text>
</comment>
<reference evidence="3 4" key="1">
    <citation type="submission" date="2020-10" db="EMBL/GenBank/DDBJ databases">
        <title>Draft genome of Ramlibacter aquaticus LMG 30558.</title>
        <authorList>
            <person name="Props R."/>
        </authorList>
    </citation>
    <scope>NUCLEOTIDE SEQUENCE [LARGE SCALE GENOMIC DNA]</scope>
    <source>
        <strain evidence="3 4">LMG 30558</strain>
    </source>
</reference>
<dbReference type="NCBIfam" id="NF008868">
    <property type="entry name" value="PRK11903.1"/>
    <property type="match status" value="1"/>
</dbReference>
<keyword evidence="4" id="KW-1185">Reference proteome</keyword>
<dbReference type="InterPro" id="IPR016163">
    <property type="entry name" value="Ald_DH_C"/>
</dbReference>
<dbReference type="SUPFAM" id="SSF53720">
    <property type="entry name" value="ALDH-like"/>
    <property type="match status" value="1"/>
</dbReference>
<dbReference type="PANTHER" id="PTHR43111">
    <property type="entry name" value="ALDEHYDE DEHYDROGENASE B-RELATED"/>
    <property type="match status" value="1"/>
</dbReference>
<keyword evidence="1" id="KW-0560">Oxidoreductase</keyword>
<proteinExistence type="predicted"/>
<dbReference type="PANTHER" id="PTHR43111:SF1">
    <property type="entry name" value="ALDEHYDE DEHYDROGENASE B-RELATED"/>
    <property type="match status" value="1"/>
</dbReference>